<reference evidence="2" key="1">
    <citation type="submission" date="2020-07" db="EMBL/GenBank/DDBJ databases">
        <title>Genome sequences of bacteria associated with the marine, planktonic diatom Thalassiosira profunda strain ECT2AJA-044.</title>
        <authorList>
            <person name="Gargas C.B."/>
            <person name="Roberts W.R."/>
            <person name="Alverson A.J."/>
        </authorList>
    </citation>
    <scope>NUCLEOTIDE SEQUENCE</scope>
    <source>
        <strain evidence="2">ECT2AJA-044</strain>
    </source>
</reference>
<dbReference type="InterPro" id="IPR002654">
    <property type="entry name" value="Glyco_trans_25"/>
</dbReference>
<proteinExistence type="predicted"/>
<evidence type="ECO:0000313" key="3">
    <source>
        <dbReference type="Proteomes" id="UP000665026"/>
    </source>
</evidence>
<dbReference type="AlphaFoldDB" id="A0A975EMB5"/>
<dbReference type="KEGG" id="cact:HZ995_09610"/>
<organism evidence="2 3">
    <name type="scientific">Cognatishimia activa</name>
    <dbReference type="NCBI Taxonomy" id="1715691"/>
    <lineage>
        <taxon>Bacteria</taxon>
        <taxon>Pseudomonadati</taxon>
        <taxon>Pseudomonadota</taxon>
        <taxon>Alphaproteobacteria</taxon>
        <taxon>Rhodobacterales</taxon>
        <taxon>Paracoccaceae</taxon>
        <taxon>Cognatishimia</taxon>
    </lineage>
</organism>
<protein>
    <submittedName>
        <fullName evidence="2">Glycosyltransferase family 25 protein</fullName>
    </submittedName>
</protein>
<evidence type="ECO:0000259" key="1">
    <source>
        <dbReference type="Pfam" id="PF01755"/>
    </source>
</evidence>
<evidence type="ECO:0000313" key="2">
    <source>
        <dbReference type="EMBL" id="QTN34763.1"/>
    </source>
</evidence>
<dbReference type="Proteomes" id="UP000665026">
    <property type="component" value="Chromosome"/>
</dbReference>
<sequence length="248" mass="28007">MNRELLGRLLLSVFDAIYVINLVSRPDRLRDIKVQLSRLGLSFDDPKVVLFPASRPVTSGDFPTRGAKGCFESHLAILRDLETRGLNRVLILEDDADFSSNIDEILFPLLRDLSQSEWDIFLGYPPDGFRPSNSGLARLPADVPSVKLHCYGVTKDAAHLAVPFLEKIYMRPGGHPLGGAMHVDGAYNWFRKAYPDVRTLISMTPIAHQRSSKTDIHPLSWFDRWPILKDATKSLRRLRVALNSTKLF</sequence>
<feature type="domain" description="Glycosyl transferase family 25" evidence="1">
    <location>
        <begin position="64"/>
        <end position="114"/>
    </location>
</feature>
<dbReference type="Pfam" id="PF01755">
    <property type="entry name" value="Glyco_transf_25"/>
    <property type="match status" value="1"/>
</dbReference>
<accession>A0A975EMB5</accession>
<gene>
    <name evidence="2" type="ORF">HZ995_09610</name>
</gene>
<dbReference type="EMBL" id="CP060010">
    <property type="protein sequence ID" value="QTN34763.1"/>
    <property type="molecule type" value="Genomic_DNA"/>
</dbReference>
<dbReference type="CDD" id="cd06532">
    <property type="entry name" value="Glyco_transf_25"/>
    <property type="match status" value="1"/>
</dbReference>
<dbReference type="RefSeq" id="WP_209355450.1">
    <property type="nucleotide sequence ID" value="NZ_CP060010.1"/>
</dbReference>
<name>A0A975EMB5_9RHOB</name>